<dbReference type="InterPro" id="IPR001806">
    <property type="entry name" value="Small_GTPase"/>
</dbReference>
<sequence>MRKPSALPPGVTRRELRPAGGDLAGAWMAAWSPDGTRIATAGPGLGMVWRVNPEAGEFRPEFSVGGFLDVKSWGVRWHPSNPAIFAHAHGKTVTMRMLDRDGRGSGTMWSVPHRTSGGVWPSMEFSPDGHRIAVIQGEHSWSKPREGALAVFDTHTGEQLDRLEYTQGPKMIAWAPTGDRLAVLSAKETLQIHPADHLARETTAGRGVDGAKAIAMSWSPDGRRLVAARNRPTIHIWNTVDGVLEAELEGHTGDYVYDTAFTPDGRIMFSTGIDGTIRCWRTDTWACVAVIPIAETHAAYGSLITVPGHDALARRNSDRNGIELFDIDVDRLLADQPTDASRTYRNAKVVLVGDTGVGKSGLGLVLSGQPYRPTDSSHARQVFTFDEREVDQPGGPEKREILLWDLAGQPGYRLIHQLHLAEAAAAVVVFDARSETDPFGAVRYWTRALKQCQADVPGRTPPPAILAAARVDRGGIPASRERIDALCAELGLTGYFETSARQGWQIAELAQAVREAINWGTLPRSISNLLFETIKRFLIAEKAGSRVLATADDLFRDFSRQQPGLAGDPDLRAGFDTCIRLLEGRDLLRRLSFGGFVLLRPELLDAYASALIDAARGQPDGLGYFSWEDAIAGRFPMPDDGRLAGADEQLLLIATVEELLRHDLALRETTDNRIDLVFPSQFTIEGEAPADTKADVILRFEGSVPTVYATLAVRLSHVYQRAEMWRNASTYRPKTGGVCGLRARETGDGIGELTVFFDAAAGAETRIIFEDYVQAHVTAHALPGTVRRERVFTCPGCSYRLDAEMVRRRLDRGATAMTCPVCDEHQIVFLDGADHLDRSVQQSVERMNESADLGRDRAAATATIRGKETAGDYDVFLSYNSAERPAVAGIAEGLREAGLLPWFDTRALQGGQVWQQELEKQIRGVRAAAVLLGPQGMGRWQRLEAEAIVDEQTRREDLKVIPVLLPGTPAGFTLPMFLGRWHAVDFREAWPAPFDRLVQAISGEPQR</sequence>
<dbReference type="RefSeq" id="WP_213011044.1">
    <property type="nucleotide sequence ID" value="NZ_BOQN01000092.1"/>
</dbReference>
<name>A0A919W5B9_9ACTN</name>
<dbReference type="Proteomes" id="UP000677082">
    <property type="component" value="Unassembled WGS sequence"/>
</dbReference>
<proteinExistence type="predicted"/>
<reference evidence="3 4" key="1">
    <citation type="submission" date="2021-03" db="EMBL/GenBank/DDBJ databases">
        <title>Whole genome shotgun sequence of Actinoplanes toevensis NBRC 105298.</title>
        <authorList>
            <person name="Komaki H."/>
            <person name="Tamura T."/>
        </authorList>
    </citation>
    <scope>NUCLEOTIDE SEQUENCE [LARGE SCALE GENOMIC DNA]</scope>
    <source>
        <strain evidence="3 4">NBRC 105298</strain>
    </source>
</reference>
<dbReference type="GO" id="GO:0007165">
    <property type="term" value="P:signal transduction"/>
    <property type="evidence" value="ECO:0007669"/>
    <property type="project" value="InterPro"/>
</dbReference>
<dbReference type="GO" id="GO:0005525">
    <property type="term" value="F:GTP binding"/>
    <property type="evidence" value="ECO:0007669"/>
    <property type="project" value="InterPro"/>
</dbReference>
<dbReference type="PROSITE" id="PS50104">
    <property type="entry name" value="TIR"/>
    <property type="match status" value="1"/>
</dbReference>
<dbReference type="Pfam" id="PF00071">
    <property type="entry name" value="Ras"/>
    <property type="match status" value="1"/>
</dbReference>
<dbReference type="Gene3D" id="3.40.50.300">
    <property type="entry name" value="P-loop containing nucleotide triphosphate hydrolases"/>
    <property type="match status" value="1"/>
</dbReference>
<gene>
    <name evidence="3" type="ORF">Ato02nite_071070</name>
</gene>
<evidence type="ECO:0000256" key="1">
    <source>
        <dbReference type="PROSITE-ProRule" id="PRU00221"/>
    </source>
</evidence>
<dbReference type="Pfam" id="PF13676">
    <property type="entry name" value="TIR_2"/>
    <property type="match status" value="1"/>
</dbReference>
<accession>A0A919W5B9</accession>
<dbReference type="InterPro" id="IPR035897">
    <property type="entry name" value="Toll_tir_struct_dom_sf"/>
</dbReference>
<dbReference type="AlphaFoldDB" id="A0A919W5B9"/>
<dbReference type="SUPFAM" id="SSF50998">
    <property type="entry name" value="Quinoprotein alcohol dehydrogenase-like"/>
    <property type="match status" value="1"/>
</dbReference>
<keyword evidence="1" id="KW-0853">WD repeat</keyword>
<dbReference type="InterPro" id="IPR011047">
    <property type="entry name" value="Quinoprotein_ADH-like_sf"/>
</dbReference>
<dbReference type="SUPFAM" id="SSF52200">
    <property type="entry name" value="Toll/Interleukin receptor TIR domain"/>
    <property type="match status" value="1"/>
</dbReference>
<evidence type="ECO:0000313" key="4">
    <source>
        <dbReference type="Proteomes" id="UP000677082"/>
    </source>
</evidence>
<comment type="caution">
    <text evidence="3">The sequence shown here is derived from an EMBL/GenBank/DDBJ whole genome shotgun (WGS) entry which is preliminary data.</text>
</comment>
<dbReference type="GO" id="GO:0003924">
    <property type="term" value="F:GTPase activity"/>
    <property type="evidence" value="ECO:0007669"/>
    <property type="project" value="InterPro"/>
</dbReference>
<dbReference type="PRINTS" id="PR00449">
    <property type="entry name" value="RASTRNSFRMNG"/>
</dbReference>
<dbReference type="Gene3D" id="3.40.50.10140">
    <property type="entry name" value="Toll/interleukin-1 receptor homology (TIR) domain"/>
    <property type="match status" value="1"/>
</dbReference>
<feature type="domain" description="TIR" evidence="2">
    <location>
        <begin position="871"/>
        <end position="990"/>
    </location>
</feature>
<dbReference type="PROSITE" id="PS51419">
    <property type="entry name" value="RAB"/>
    <property type="match status" value="1"/>
</dbReference>
<dbReference type="SUPFAM" id="SSF52540">
    <property type="entry name" value="P-loop containing nucleoside triphosphate hydrolases"/>
    <property type="match status" value="1"/>
</dbReference>
<dbReference type="SMART" id="SM00320">
    <property type="entry name" value="WD40"/>
    <property type="match status" value="4"/>
</dbReference>
<evidence type="ECO:0000259" key="2">
    <source>
        <dbReference type="PROSITE" id="PS50104"/>
    </source>
</evidence>
<dbReference type="SMART" id="SM00175">
    <property type="entry name" value="RAB"/>
    <property type="match status" value="1"/>
</dbReference>
<dbReference type="Pfam" id="PF00400">
    <property type="entry name" value="WD40"/>
    <property type="match status" value="1"/>
</dbReference>
<keyword evidence="4" id="KW-1185">Reference proteome</keyword>
<dbReference type="InterPro" id="IPR015943">
    <property type="entry name" value="WD40/YVTN_repeat-like_dom_sf"/>
</dbReference>
<organism evidence="3 4">
    <name type="scientific">Paractinoplanes toevensis</name>
    <dbReference type="NCBI Taxonomy" id="571911"/>
    <lineage>
        <taxon>Bacteria</taxon>
        <taxon>Bacillati</taxon>
        <taxon>Actinomycetota</taxon>
        <taxon>Actinomycetes</taxon>
        <taxon>Micromonosporales</taxon>
        <taxon>Micromonosporaceae</taxon>
        <taxon>Paractinoplanes</taxon>
    </lineage>
</organism>
<evidence type="ECO:0000313" key="3">
    <source>
        <dbReference type="EMBL" id="GIM95314.1"/>
    </source>
</evidence>
<dbReference type="PROSITE" id="PS50082">
    <property type="entry name" value="WD_REPEATS_2"/>
    <property type="match status" value="1"/>
</dbReference>
<dbReference type="InterPro" id="IPR001680">
    <property type="entry name" value="WD40_rpt"/>
</dbReference>
<dbReference type="Gene3D" id="2.130.10.10">
    <property type="entry name" value="YVTN repeat-like/Quinoprotein amine dehydrogenase"/>
    <property type="match status" value="2"/>
</dbReference>
<dbReference type="InterPro" id="IPR027417">
    <property type="entry name" value="P-loop_NTPase"/>
</dbReference>
<dbReference type="PANTHER" id="PTHR19879">
    <property type="entry name" value="TRANSCRIPTION INITIATION FACTOR TFIID"/>
    <property type="match status" value="1"/>
</dbReference>
<dbReference type="PANTHER" id="PTHR19879:SF9">
    <property type="entry name" value="TRANSCRIPTION INITIATION FACTOR TFIID SUBUNIT 5"/>
    <property type="match status" value="1"/>
</dbReference>
<dbReference type="EMBL" id="BOQN01000092">
    <property type="protein sequence ID" value="GIM95314.1"/>
    <property type="molecule type" value="Genomic_DNA"/>
</dbReference>
<protein>
    <recommendedName>
        <fullName evidence="2">TIR domain-containing protein</fullName>
    </recommendedName>
</protein>
<feature type="repeat" description="WD" evidence="1">
    <location>
        <begin position="256"/>
        <end position="290"/>
    </location>
</feature>
<dbReference type="InterPro" id="IPR000157">
    <property type="entry name" value="TIR_dom"/>
</dbReference>